<name>A0A4V3US57_9GAMM</name>
<dbReference type="InterPro" id="IPR027417">
    <property type="entry name" value="P-loop_NTPase"/>
</dbReference>
<evidence type="ECO:0000313" key="2">
    <source>
        <dbReference type="Proteomes" id="UP000295341"/>
    </source>
</evidence>
<dbReference type="EMBL" id="SOBT01000008">
    <property type="protein sequence ID" value="TDU32550.1"/>
    <property type="molecule type" value="Genomic_DNA"/>
</dbReference>
<protein>
    <submittedName>
        <fullName evidence="1">Sulfotransferase family protein</fullName>
    </submittedName>
</protein>
<dbReference type="Proteomes" id="UP000295341">
    <property type="component" value="Unassembled WGS sequence"/>
</dbReference>
<dbReference type="Pfam" id="PF13469">
    <property type="entry name" value="Sulfotransfer_3"/>
    <property type="match status" value="1"/>
</dbReference>
<dbReference type="InterPro" id="IPR052736">
    <property type="entry name" value="Stf3_sulfotransferase"/>
</dbReference>
<proteinExistence type="predicted"/>
<dbReference type="RefSeq" id="WP_133881040.1">
    <property type="nucleotide sequence ID" value="NZ_MWIN01000001.1"/>
</dbReference>
<dbReference type="PANTHER" id="PTHR36451:SF1">
    <property type="entry name" value="OMEGA-HYDROXY-BETA-DIHYDROMENAQUINONE-9 SULFOTRANSFERASE STF3"/>
    <property type="match status" value="1"/>
</dbReference>
<organism evidence="1 2">
    <name type="scientific">Panacagrimonas perspica</name>
    <dbReference type="NCBI Taxonomy" id="381431"/>
    <lineage>
        <taxon>Bacteria</taxon>
        <taxon>Pseudomonadati</taxon>
        <taxon>Pseudomonadota</taxon>
        <taxon>Gammaproteobacteria</taxon>
        <taxon>Nevskiales</taxon>
        <taxon>Nevskiaceae</taxon>
        <taxon>Panacagrimonas</taxon>
    </lineage>
</organism>
<sequence>MSTPHFVPDELMAEARTASGGLYDFGDASFLPALEVLCKALDDEAQLSETGRYVFRLKLVGQLTTRLRVEEDLRLHPEIADEAVAPPLVIVGLPRTGTTKLHRLLSRDPRFWWMAFWESQFPLPFPGEALAKPEARIAEGHKLVDMMTTAMPKLMAIHPMAAEEADEEVMLMEHSMLSAFDAYANIPSYSEWLSRQDQAPAYRFLKRMLQHLQWQKRARGIDGKRWVLKAPHHLQRMDVLLDVFPGAQVIQTHRDPLRSIPSIASFIDTLWRIYSDTADPVEAGLTWSERMRRGLDQTMRVRETAAAQFLDVQFHDTVKQPLDVVRRIYAFIGWELTPDVLGRMRAWLVEDEKSHSATHEYTPEQFGLSDAQIERDFARYRARHITA</sequence>
<dbReference type="Gene3D" id="3.40.50.300">
    <property type="entry name" value="P-loop containing nucleotide triphosphate hydrolases"/>
    <property type="match status" value="1"/>
</dbReference>
<comment type="caution">
    <text evidence="1">The sequence shown here is derived from an EMBL/GenBank/DDBJ whole genome shotgun (WGS) entry which is preliminary data.</text>
</comment>
<evidence type="ECO:0000313" key="1">
    <source>
        <dbReference type="EMBL" id="TDU32550.1"/>
    </source>
</evidence>
<keyword evidence="2" id="KW-1185">Reference proteome</keyword>
<dbReference type="GO" id="GO:0016740">
    <property type="term" value="F:transferase activity"/>
    <property type="evidence" value="ECO:0007669"/>
    <property type="project" value="UniProtKB-KW"/>
</dbReference>
<accession>A0A4V3US57</accession>
<dbReference type="PANTHER" id="PTHR36451">
    <property type="entry name" value="PAPS-DEPENDENT SULFOTRANSFERASE STF3"/>
    <property type="match status" value="1"/>
</dbReference>
<reference evidence="1 2" key="1">
    <citation type="submission" date="2019-03" db="EMBL/GenBank/DDBJ databases">
        <title>Genomic Encyclopedia of Type Strains, Phase IV (KMG-IV): sequencing the most valuable type-strain genomes for metagenomic binning, comparative biology and taxonomic classification.</title>
        <authorList>
            <person name="Goeker M."/>
        </authorList>
    </citation>
    <scope>NUCLEOTIDE SEQUENCE [LARGE SCALE GENOMIC DNA]</scope>
    <source>
        <strain evidence="1 2">DSM 26377</strain>
    </source>
</reference>
<dbReference type="AlphaFoldDB" id="A0A4V3US57"/>
<dbReference type="OrthoDB" id="9777890at2"/>
<dbReference type="SUPFAM" id="SSF52540">
    <property type="entry name" value="P-loop containing nucleoside triphosphate hydrolases"/>
    <property type="match status" value="1"/>
</dbReference>
<gene>
    <name evidence="1" type="ORF">DFR24_1948</name>
</gene>
<keyword evidence="1" id="KW-0808">Transferase</keyword>